<evidence type="ECO:0000313" key="6">
    <source>
        <dbReference type="Proteomes" id="UP000567922"/>
    </source>
</evidence>
<evidence type="ECO:0000256" key="1">
    <source>
        <dbReference type="ARBA" id="ARBA00010945"/>
    </source>
</evidence>
<dbReference type="OrthoDB" id="9808813at2"/>
<dbReference type="InterPro" id="IPR022880">
    <property type="entry name" value="DNApol_IV"/>
</dbReference>
<comment type="function">
    <text evidence="2">Poorly processive, error-prone DNA polymerase involved in untargeted mutagenesis. Copies undamaged DNA at stalled replication forks, which arise in vivo from mismatched or misaligned primer ends. These misaligned primers can be extended by PolIV. Exhibits no 3'-5' exonuclease (proofreading) activity. May be involved in translesional synthesis, in conjunction with the beta clamp from PolIII.</text>
</comment>
<evidence type="ECO:0000256" key="2">
    <source>
        <dbReference type="ARBA" id="ARBA00025589"/>
    </source>
</evidence>
<comment type="catalytic activity">
    <reaction evidence="3">
        <text>DNA(n) + a 2'-deoxyribonucleoside 5'-triphosphate = DNA(n+1) + diphosphate</text>
        <dbReference type="Rhea" id="RHEA:22508"/>
        <dbReference type="Rhea" id="RHEA-COMP:17339"/>
        <dbReference type="Rhea" id="RHEA-COMP:17340"/>
        <dbReference type="ChEBI" id="CHEBI:33019"/>
        <dbReference type="ChEBI" id="CHEBI:61560"/>
        <dbReference type="ChEBI" id="CHEBI:173112"/>
        <dbReference type="EC" id="2.7.7.7"/>
    </reaction>
</comment>
<accession>A0A839RI18</accession>
<dbReference type="InterPro" id="IPR043502">
    <property type="entry name" value="DNA/RNA_pol_sf"/>
</dbReference>
<dbReference type="Pfam" id="PF11799">
    <property type="entry name" value="IMS_C"/>
    <property type="match status" value="1"/>
</dbReference>
<sequence length="340" mass="36963">MNYWIMHVDLDQFLAAVEKRRDPLLRDVPVIVGGEGDPERPRQVVACASYEARGYGVRAGMPLRTAAKKCPDAVFLPSDTGTYEDASVEVMGTMRDMGLPVEVLGWDEAFVGAESDDPLALAQQIRQTIAERTQLSSSIGVGDNKLRAKVATGFAKPAGVYQLTVDNWMAVMGNRSTESLWGIGRKTSQKLAEAGLVTVAELAAADRFELASRFGPTTGPWLVALGRGLGGREIVTQPAPARSHSHSRTFPQDLTDRADIAVRTAELARSAGEAALAEDRRIIRVGVTVRTSTFYTRTHARKLPQPTRDLGEVEKAALAVLDLFPLDRPVRLLGVRAEME</sequence>
<dbReference type="SUPFAM" id="SSF56672">
    <property type="entry name" value="DNA/RNA polymerases"/>
    <property type="match status" value="1"/>
</dbReference>
<dbReference type="GO" id="GO:0003887">
    <property type="term" value="F:DNA-directed DNA polymerase activity"/>
    <property type="evidence" value="ECO:0007669"/>
    <property type="project" value="UniProtKB-EC"/>
</dbReference>
<dbReference type="RefSeq" id="WP_064439715.1">
    <property type="nucleotide sequence ID" value="NZ_BDDI01000005.1"/>
</dbReference>
<dbReference type="InterPro" id="IPR050116">
    <property type="entry name" value="DNA_polymerase-Y"/>
</dbReference>
<dbReference type="InterPro" id="IPR017961">
    <property type="entry name" value="DNA_pol_Y-fam_little_finger"/>
</dbReference>
<dbReference type="PANTHER" id="PTHR11076">
    <property type="entry name" value="DNA REPAIR POLYMERASE UMUC / TRANSFERASE FAMILY MEMBER"/>
    <property type="match status" value="1"/>
</dbReference>
<proteinExistence type="inferred from homology"/>
<dbReference type="CDD" id="cd03586">
    <property type="entry name" value="PolY_Pol_IV_kappa"/>
    <property type="match status" value="1"/>
</dbReference>
<comment type="similarity">
    <text evidence="1">Belongs to the DNA polymerase type-Y family.</text>
</comment>
<protein>
    <submittedName>
        <fullName evidence="5">DNA polymerase-4</fullName>
        <ecNumber evidence="5">2.7.7.7</ecNumber>
    </submittedName>
</protein>
<dbReference type="Gene3D" id="3.30.1490.100">
    <property type="entry name" value="DNA polymerase, Y-family, little finger domain"/>
    <property type="match status" value="1"/>
</dbReference>
<dbReference type="PROSITE" id="PS50173">
    <property type="entry name" value="UMUC"/>
    <property type="match status" value="1"/>
</dbReference>
<dbReference type="InterPro" id="IPR001126">
    <property type="entry name" value="UmuC"/>
</dbReference>
<dbReference type="GO" id="GO:0006281">
    <property type="term" value="P:DNA repair"/>
    <property type="evidence" value="ECO:0007669"/>
    <property type="project" value="InterPro"/>
</dbReference>
<reference evidence="5 6" key="1">
    <citation type="submission" date="2020-08" db="EMBL/GenBank/DDBJ databases">
        <title>Sequencing the genomes of 1000 actinobacteria strains.</title>
        <authorList>
            <person name="Klenk H.-P."/>
        </authorList>
    </citation>
    <scope>NUCLEOTIDE SEQUENCE [LARGE SCALE GENOMIC DNA]</scope>
    <source>
        <strain evidence="5 6">DSM 45258</strain>
    </source>
</reference>
<organism evidence="5 6">
    <name type="scientific">Hoyosella altamirensis</name>
    <dbReference type="NCBI Taxonomy" id="616997"/>
    <lineage>
        <taxon>Bacteria</taxon>
        <taxon>Bacillati</taxon>
        <taxon>Actinomycetota</taxon>
        <taxon>Actinomycetes</taxon>
        <taxon>Mycobacteriales</taxon>
        <taxon>Hoyosellaceae</taxon>
        <taxon>Hoyosella</taxon>
    </lineage>
</organism>
<name>A0A839RI18_9ACTN</name>
<comment type="caution">
    <text evidence="5">The sequence shown here is derived from an EMBL/GenBank/DDBJ whole genome shotgun (WGS) entry which is preliminary data.</text>
</comment>
<dbReference type="GO" id="GO:0003684">
    <property type="term" value="F:damaged DNA binding"/>
    <property type="evidence" value="ECO:0007669"/>
    <property type="project" value="InterPro"/>
</dbReference>
<keyword evidence="5" id="KW-0548">Nucleotidyltransferase</keyword>
<dbReference type="InterPro" id="IPR036775">
    <property type="entry name" value="DNA_pol_Y-fam_lit_finger_sf"/>
</dbReference>
<dbReference type="EMBL" id="JACHWS010000001">
    <property type="protein sequence ID" value="MBB3036060.1"/>
    <property type="molecule type" value="Genomic_DNA"/>
</dbReference>
<dbReference type="PANTHER" id="PTHR11076:SF33">
    <property type="entry name" value="DNA POLYMERASE KAPPA"/>
    <property type="match status" value="1"/>
</dbReference>
<dbReference type="Proteomes" id="UP000567922">
    <property type="component" value="Unassembled WGS sequence"/>
</dbReference>
<dbReference type="Gene3D" id="1.10.150.20">
    <property type="entry name" value="5' to 3' exonuclease, C-terminal subdomain"/>
    <property type="match status" value="1"/>
</dbReference>
<dbReference type="GO" id="GO:0005829">
    <property type="term" value="C:cytosol"/>
    <property type="evidence" value="ECO:0007669"/>
    <property type="project" value="TreeGrafter"/>
</dbReference>
<dbReference type="NCBIfam" id="NF002883">
    <property type="entry name" value="PRK03352.1"/>
    <property type="match status" value="1"/>
</dbReference>
<dbReference type="GO" id="GO:0042276">
    <property type="term" value="P:error-prone translesion synthesis"/>
    <property type="evidence" value="ECO:0007669"/>
    <property type="project" value="TreeGrafter"/>
</dbReference>
<evidence type="ECO:0000259" key="4">
    <source>
        <dbReference type="PROSITE" id="PS50173"/>
    </source>
</evidence>
<dbReference type="AlphaFoldDB" id="A0A839RI18"/>
<keyword evidence="5" id="KW-0808">Transferase</keyword>
<gene>
    <name evidence="5" type="ORF">FHU29_000494</name>
</gene>
<evidence type="ECO:0000313" key="5">
    <source>
        <dbReference type="EMBL" id="MBB3036060.1"/>
    </source>
</evidence>
<dbReference type="Pfam" id="PF00817">
    <property type="entry name" value="IMS"/>
    <property type="match status" value="1"/>
</dbReference>
<dbReference type="SUPFAM" id="SSF100879">
    <property type="entry name" value="Lesion bypass DNA polymerase (Y-family), little finger domain"/>
    <property type="match status" value="1"/>
</dbReference>
<dbReference type="Gene3D" id="3.30.70.270">
    <property type="match status" value="1"/>
</dbReference>
<dbReference type="EC" id="2.7.7.7" evidence="5"/>
<dbReference type="InterPro" id="IPR043128">
    <property type="entry name" value="Rev_trsase/Diguanyl_cyclase"/>
</dbReference>
<feature type="domain" description="UmuC" evidence="4">
    <location>
        <begin position="5"/>
        <end position="184"/>
    </location>
</feature>
<dbReference type="Gene3D" id="3.40.1170.60">
    <property type="match status" value="1"/>
</dbReference>
<evidence type="ECO:0000256" key="3">
    <source>
        <dbReference type="ARBA" id="ARBA00049244"/>
    </source>
</evidence>
<keyword evidence="6" id="KW-1185">Reference proteome</keyword>
<dbReference type="GO" id="GO:0009432">
    <property type="term" value="P:SOS response"/>
    <property type="evidence" value="ECO:0007669"/>
    <property type="project" value="TreeGrafter"/>
</dbReference>